<protein>
    <recommendedName>
        <fullName evidence="3">Restriction endonuclease</fullName>
    </recommendedName>
</protein>
<dbReference type="KEGG" id="fbr:FBFL15_2492"/>
<dbReference type="RefSeq" id="WP_014084956.1">
    <property type="nucleotide sequence ID" value="NC_016001.1"/>
</dbReference>
<gene>
    <name evidence="1" type="ordered locus">FBFL15_2492</name>
</gene>
<reference evidence="1 2" key="1">
    <citation type="journal article" date="2011" name="Appl. Environ. Microbiol.">
        <title>Complete genome sequence of the fish pathogen Flavobacterium branchiophilum.</title>
        <authorList>
            <consortium name="1:IP"/>
            <consortium name="Microbial Evolutionary Genomics,F-75015 Paris"/>
            <consortium name="France 2:CNRS"/>
            <consortium name="URA2171"/>
            <consortium name="F-75015 Paris,France 3:Unite de Virologie et Immunologie Mol."/>
            <consortium name="INRA,78352 Jouy en Josas Cedex"/>
            <consortium name="France. 4:Unite de Mathemathique"/>
            <consortium name="Informatique et Genome,INRA"/>
            <consortium name="78352 Jouy en Josas Cedex"/>
            <consortium name="France. 5:CEA/Genoscope"/>
            <consortium name="Evry"/>
            <consortium name="France"/>
            <person name="Touchon M."/>
            <person name="Barbier P."/>
            <person name="Bernardet J.F."/>
            <person name="Loux V."/>
            <person name="Vacherie B."/>
            <person name="Barbe V."/>
            <person name="Rocha E.P."/>
            <person name="Duchaud E."/>
        </authorList>
    </citation>
    <scope>NUCLEOTIDE SEQUENCE [LARGE SCALE GENOMIC DNA]</scope>
    <source>
        <strain evidence="1 2">FL-15</strain>
    </source>
</reference>
<evidence type="ECO:0008006" key="3">
    <source>
        <dbReference type="Google" id="ProtNLM"/>
    </source>
</evidence>
<dbReference type="Proteomes" id="UP000009186">
    <property type="component" value="Chromosome"/>
</dbReference>
<dbReference type="AlphaFoldDB" id="G2Z069"/>
<evidence type="ECO:0000313" key="1">
    <source>
        <dbReference type="EMBL" id="CCB70497.1"/>
    </source>
</evidence>
<evidence type="ECO:0000313" key="2">
    <source>
        <dbReference type="Proteomes" id="UP000009186"/>
    </source>
</evidence>
<organism evidence="1 2">
    <name type="scientific">Flavobacterium branchiophilum (strain FL-15)</name>
    <dbReference type="NCBI Taxonomy" id="1034807"/>
    <lineage>
        <taxon>Bacteria</taxon>
        <taxon>Pseudomonadati</taxon>
        <taxon>Bacteroidota</taxon>
        <taxon>Flavobacteriia</taxon>
        <taxon>Flavobacteriales</taxon>
        <taxon>Flavobacteriaceae</taxon>
        <taxon>Flavobacterium</taxon>
    </lineage>
</organism>
<sequence>MVDTDGRIPSPWRILKDTFRDFIETTNRYFHITASKNGLSKVTSSNYTTRMGRIFEDTVIRSLGENKNTQGFRPNKTSTKKVIPDLVGNGGKHFFSTSGNPKDDIVFSFPNATFVDAKFTSNVNFSPSYNPGQIKGFIDVLSNMKGSYANGKWNPNIKASEYGAATLVFITPEGTTLDSNIIEYAASKNVNLYQRTVQQDVLEPSNVRVAPNMSILNQALDYRGEENIPSPLKASGQSVKVNWDKL</sequence>
<dbReference type="HOGENOM" id="CLU_1127751_0_0_10"/>
<keyword evidence="2" id="KW-1185">Reference proteome</keyword>
<dbReference type="EMBL" id="FQ859183">
    <property type="protein sequence ID" value="CCB70497.1"/>
    <property type="molecule type" value="Genomic_DNA"/>
</dbReference>
<proteinExistence type="predicted"/>
<accession>G2Z069</accession>
<name>G2Z069_FLABF</name>